<dbReference type="PANTHER" id="PTHR46610:SF3">
    <property type="entry name" value="OS01G0238200 PROTEIN"/>
    <property type="match status" value="1"/>
</dbReference>
<gene>
    <name evidence="2" type="ORF">LUZ62_083345</name>
</gene>
<feature type="transmembrane region" description="Helical" evidence="1">
    <location>
        <begin position="113"/>
        <end position="135"/>
    </location>
</feature>
<dbReference type="Proteomes" id="UP001140206">
    <property type="component" value="Chromosome 5"/>
</dbReference>
<evidence type="ECO:0000313" key="3">
    <source>
        <dbReference type="Proteomes" id="UP001140206"/>
    </source>
</evidence>
<comment type="caution">
    <text evidence="2">The sequence shown here is derived from an EMBL/GenBank/DDBJ whole genome shotgun (WGS) entry which is preliminary data.</text>
</comment>
<proteinExistence type="predicted"/>
<keyword evidence="1" id="KW-0812">Transmembrane</keyword>
<dbReference type="AlphaFoldDB" id="A0AAV8C0D5"/>
<dbReference type="PANTHER" id="PTHR46610">
    <property type="entry name" value="OS05G0181300 PROTEIN"/>
    <property type="match status" value="1"/>
</dbReference>
<keyword evidence="3" id="KW-1185">Reference proteome</keyword>
<reference evidence="2" key="1">
    <citation type="submission" date="2022-08" db="EMBL/GenBank/DDBJ databases">
        <authorList>
            <person name="Marques A."/>
        </authorList>
    </citation>
    <scope>NUCLEOTIDE SEQUENCE</scope>
    <source>
        <strain evidence="2">RhyPub2mFocal</strain>
        <tissue evidence="2">Leaves</tissue>
    </source>
</reference>
<keyword evidence="1" id="KW-1133">Transmembrane helix</keyword>
<keyword evidence="1" id="KW-0472">Membrane</keyword>
<evidence type="ECO:0000313" key="2">
    <source>
        <dbReference type="EMBL" id="KAJ4748940.1"/>
    </source>
</evidence>
<sequence length="199" mass="21958">MVNEDDIDAQLSWRRIHYPLHLVWYIWPNANVINDKSLSSFLSFSSVESGMAQVRTGTGEAASSTIEYLICSTPAPTTYLDQNNGSSWLSALAFAFLTVNSLLAICRSKGDKGTVAFITISFTDLLLLFWCLRLFERAAPGSVTRERIKVAVWSLATLLTLMFSSKVAILMPLPVAIVVWVMAAATSVGGFYAFFLLKE</sequence>
<dbReference type="InterPro" id="IPR045501">
    <property type="entry name" value="DUF6490"/>
</dbReference>
<evidence type="ECO:0000256" key="1">
    <source>
        <dbReference type="SAM" id="Phobius"/>
    </source>
</evidence>
<organism evidence="2 3">
    <name type="scientific">Rhynchospora pubera</name>
    <dbReference type="NCBI Taxonomy" id="906938"/>
    <lineage>
        <taxon>Eukaryota</taxon>
        <taxon>Viridiplantae</taxon>
        <taxon>Streptophyta</taxon>
        <taxon>Embryophyta</taxon>
        <taxon>Tracheophyta</taxon>
        <taxon>Spermatophyta</taxon>
        <taxon>Magnoliopsida</taxon>
        <taxon>Liliopsida</taxon>
        <taxon>Poales</taxon>
        <taxon>Cyperaceae</taxon>
        <taxon>Cyperoideae</taxon>
        <taxon>Rhynchosporeae</taxon>
        <taxon>Rhynchospora</taxon>
    </lineage>
</organism>
<dbReference type="EMBL" id="JAMFTS010000005">
    <property type="protein sequence ID" value="KAJ4748940.1"/>
    <property type="molecule type" value="Genomic_DNA"/>
</dbReference>
<dbReference type="Pfam" id="PF20100">
    <property type="entry name" value="DUF6490"/>
    <property type="match status" value="1"/>
</dbReference>
<feature type="transmembrane region" description="Helical" evidence="1">
    <location>
        <begin position="150"/>
        <end position="170"/>
    </location>
</feature>
<protein>
    <submittedName>
        <fullName evidence="2">Uncharacterized protein</fullName>
    </submittedName>
</protein>
<accession>A0AAV8C0D5</accession>
<feature type="transmembrane region" description="Helical" evidence="1">
    <location>
        <begin position="88"/>
        <end position="106"/>
    </location>
</feature>
<feature type="transmembrane region" description="Helical" evidence="1">
    <location>
        <begin position="177"/>
        <end position="197"/>
    </location>
</feature>
<name>A0AAV8C0D5_9POAL</name>